<feature type="region of interest" description="Disordered" evidence="5">
    <location>
        <begin position="49"/>
        <end position="77"/>
    </location>
</feature>
<comment type="function">
    <text evidence="4">Required for mitochondrial cytochrome c oxidase (COX) assembly and respiration.</text>
</comment>
<evidence type="ECO:0000256" key="5">
    <source>
        <dbReference type="SAM" id="MobiDB-lite"/>
    </source>
</evidence>
<keyword evidence="2 4" id="KW-0496">Mitochondrion</keyword>
<dbReference type="STRING" id="946122.A0A0C2T182"/>
<dbReference type="FunCoup" id="A0A0C2T182">
    <property type="interactions" value="155"/>
</dbReference>
<evidence type="ECO:0000313" key="7">
    <source>
        <dbReference type="Proteomes" id="UP000054549"/>
    </source>
</evidence>
<dbReference type="InterPro" id="IPR013892">
    <property type="entry name" value="Cyt_c_biogenesis_Cmc1-like"/>
</dbReference>
<evidence type="ECO:0000256" key="4">
    <source>
        <dbReference type="RuleBase" id="RU364104"/>
    </source>
</evidence>
<dbReference type="EMBL" id="KN818225">
    <property type="protein sequence ID" value="KIL69530.1"/>
    <property type="molecule type" value="Genomic_DNA"/>
</dbReference>
<dbReference type="PANTHER" id="PTHR22977">
    <property type="entry name" value="COX ASSEMBLY MITOCHONDRIAL PROTEIN"/>
    <property type="match status" value="1"/>
</dbReference>
<keyword evidence="4" id="KW-0999">Mitochondrion inner membrane</keyword>
<dbReference type="GO" id="GO:0005743">
    <property type="term" value="C:mitochondrial inner membrane"/>
    <property type="evidence" value="ECO:0007669"/>
    <property type="project" value="UniProtKB-SubCell"/>
</dbReference>
<keyword evidence="4" id="KW-0472">Membrane</keyword>
<evidence type="ECO:0000256" key="2">
    <source>
        <dbReference type="ARBA" id="ARBA00023128"/>
    </source>
</evidence>
<protein>
    <recommendedName>
        <fullName evidence="4">COX assembly mitochondrial protein</fullName>
    </recommendedName>
</protein>
<dbReference type="Proteomes" id="UP000054549">
    <property type="component" value="Unassembled WGS sequence"/>
</dbReference>
<accession>A0A0C2T182</accession>
<sequence length="77" mass="8825">MHPQLSEKKLVCQEFIKALEECHASGWSRFTGACNKHKEELNNCLRAERSKKAAANREDSKARKARAEQASKAFYEE</sequence>
<dbReference type="PANTHER" id="PTHR22977:SF1">
    <property type="entry name" value="COX ASSEMBLY MITOCHONDRIAL PROTEIN 2 HOMOLOG"/>
    <property type="match status" value="1"/>
</dbReference>
<evidence type="ECO:0000313" key="6">
    <source>
        <dbReference type="EMBL" id="KIL69530.1"/>
    </source>
</evidence>
<keyword evidence="4" id="KW-0143">Chaperone</keyword>
<keyword evidence="7" id="KW-1185">Reference proteome</keyword>
<comment type="similarity">
    <text evidence="1 4">Belongs to the CMC family.</text>
</comment>
<organism evidence="6 7">
    <name type="scientific">Amanita muscaria (strain Koide BX008)</name>
    <dbReference type="NCBI Taxonomy" id="946122"/>
    <lineage>
        <taxon>Eukaryota</taxon>
        <taxon>Fungi</taxon>
        <taxon>Dikarya</taxon>
        <taxon>Basidiomycota</taxon>
        <taxon>Agaricomycotina</taxon>
        <taxon>Agaricomycetes</taxon>
        <taxon>Agaricomycetidae</taxon>
        <taxon>Agaricales</taxon>
        <taxon>Pluteineae</taxon>
        <taxon>Amanitaceae</taxon>
        <taxon>Amanita</taxon>
    </lineage>
</organism>
<evidence type="ECO:0000256" key="1">
    <source>
        <dbReference type="ARBA" id="ARBA00007347"/>
    </source>
</evidence>
<proteinExistence type="inferred from homology"/>
<dbReference type="Pfam" id="PF08583">
    <property type="entry name" value="Cmc1"/>
    <property type="match status" value="1"/>
</dbReference>
<name>A0A0C2T182_AMAMK</name>
<dbReference type="OrthoDB" id="532630at2759"/>
<evidence type="ECO:0000256" key="3">
    <source>
        <dbReference type="ARBA" id="ARBA00023157"/>
    </source>
</evidence>
<dbReference type="InParanoid" id="A0A0C2T182"/>
<reference evidence="6 7" key="1">
    <citation type="submission" date="2014-04" db="EMBL/GenBank/DDBJ databases">
        <title>Evolutionary Origins and Diversification of the Mycorrhizal Mutualists.</title>
        <authorList>
            <consortium name="DOE Joint Genome Institute"/>
            <consortium name="Mycorrhizal Genomics Consortium"/>
            <person name="Kohler A."/>
            <person name="Kuo A."/>
            <person name="Nagy L.G."/>
            <person name="Floudas D."/>
            <person name="Copeland A."/>
            <person name="Barry K.W."/>
            <person name="Cichocki N."/>
            <person name="Veneault-Fourrey C."/>
            <person name="LaButti K."/>
            <person name="Lindquist E.A."/>
            <person name="Lipzen A."/>
            <person name="Lundell T."/>
            <person name="Morin E."/>
            <person name="Murat C."/>
            <person name="Riley R."/>
            <person name="Ohm R."/>
            <person name="Sun H."/>
            <person name="Tunlid A."/>
            <person name="Henrissat B."/>
            <person name="Grigoriev I.V."/>
            <person name="Hibbett D.S."/>
            <person name="Martin F."/>
        </authorList>
    </citation>
    <scope>NUCLEOTIDE SEQUENCE [LARGE SCALE GENOMIC DNA]</scope>
    <source>
        <strain evidence="6 7">Koide BX008</strain>
    </source>
</reference>
<dbReference type="HOGENOM" id="CLU_169286_3_2_1"/>
<keyword evidence="3" id="KW-1015">Disulfide bond</keyword>
<gene>
    <name evidence="6" type="ORF">M378DRAFT_68423</name>
</gene>
<comment type="subcellular location">
    <subcellularLocation>
        <location evidence="4">Mitochondrion inner membrane</location>
    </subcellularLocation>
</comment>
<dbReference type="AlphaFoldDB" id="A0A0C2T182"/>